<dbReference type="GO" id="GO:0005829">
    <property type="term" value="C:cytosol"/>
    <property type="evidence" value="ECO:0007669"/>
    <property type="project" value="TreeGrafter"/>
</dbReference>
<name>A0A9W6RWK2_9ACTN</name>
<evidence type="ECO:0000256" key="1">
    <source>
        <dbReference type="ARBA" id="ARBA00023002"/>
    </source>
</evidence>
<dbReference type="AlphaFoldDB" id="A0A9W6RWK2"/>
<feature type="region of interest" description="Disordered" evidence="2">
    <location>
        <begin position="1"/>
        <end position="23"/>
    </location>
</feature>
<dbReference type="PANTHER" id="PTHR35176:SF4">
    <property type="entry name" value="PYRIDOXAMINE 5'-PHOSPHATE OXIDASE-RELATED FMN-BINDING"/>
    <property type="match status" value="1"/>
</dbReference>
<dbReference type="GO" id="GO:0070967">
    <property type="term" value="F:coenzyme F420 binding"/>
    <property type="evidence" value="ECO:0007669"/>
    <property type="project" value="TreeGrafter"/>
</dbReference>
<dbReference type="InterPro" id="IPR052019">
    <property type="entry name" value="F420H2_bilvrd_red/Heme_oxyg"/>
</dbReference>
<feature type="domain" description="Pyridoxamine 5'-phosphate oxidase N-terminal" evidence="3">
    <location>
        <begin position="34"/>
        <end position="142"/>
    </location>
</feature>
<dbReference type="InterPro" id="IPR012349">
    <property type="entry name" value="Split_barrel_FMN-bd"/>
</dbReference>
<dbReference type="GO" id="GO:0016627">
    <property type="term" value="F:oxidoreductase activity, acting on the CH-CH group of donors"/>
    <property type="evidence" value="ECO:0007669"/>
    <property type="project" value="TreeGrafter"/>
</dbReference>
<gene>
    <name evidence="4" type="ORF">Airi01_097040</name>
</gene>
<organism evidence="4 5">
    <name type="scientific">Actinoallomurus iriomotensis</name>
    <dbReference type="NCBI Taxonomy" id="478107"/>
    <lineage>
        <taxon>Bacteria</taxon>
        <taxon>Bacillati</taxon>
        <taxon>Actinomycetota</taxon>
        <taxon>Actinomycetes</taxon>
        <taxon>Streptosporangiales</taxon>
        <taxon>Thermomonosporaceae</taxon>
        <taxon>Actinoallomurus</taxon>
    </lineage>
</organism>
<dbReference type="Proteomes" id="UP001165135">
    <property type="component" value="Unassembled WGS sequence"/>
</dbReference>
<dbReference type="SUPFAM" id="SSF50475">
    <property type="entry name" value="FMN-binding split barrel"/>
    <property type="match status" value="1"/>
</dbReference>
<dbReference type="Pfam" id="PF01243">
    <property type="entry name" value="PNPOx_N"/>
    <property type="match status" value="1"/>
</dbReference>
<keyword evidence="1" id="KW-0560">Oxidoreductase</keyword>
<dbReference type="Gene3D" id="2.30.110.10">
    <property type="entry name" value="Electron Transport, Fmn-binding Protein, Chain A"/>
    <property type="match status" value="1"/>
</dbReference>
<reference evidence="4" key="1">
    <citation type="submission" date="2023-03" db="EMBL/GenBank/DDBJ databases">
        <title>Actinoallomurus iriomotensis NBRC 103681.</title>
        <authorList>
            <person name="Ichikawa N."/>
            <person name="Sato H."/>
            <person name="Tonouchi N."/>
        </authorList>
    </citation>
    <scope>NUCLEOTIDE SEQUENCE</scope>
    <source>
        <strain evidence="4">NBRC 103681</strain>
    </source>
</reference>
<comment type="caution">
    <text evidence="4">The sequence shown here is derived from an EMBL/GenBank/DDBJ whole genome shotgun (WGS) entry which is preliminary data.</text>
</comment>
<dbReference type="PANTHER" id="PTHR35176">
    <property type="entry name" value="HEME OXYGENASE HI_0854-RELATED"/>
    <property type="match status" value="1"/>
</dbReference>
<evidence type="ECO:0000313" key="5">
    <source>
        <dbReference type="Proteomes" id="UP001165135"/>
    </source>
</evidence>
<dbReference type="EMBL" id="BSTJ01000019">
    <property type="protein sequence ID" value="GLY81437.1"/>
    <property type="molecule type" value="Genomic_DNA"/>
</dbReference>
<proteinExistence type="predicted"/>
<dbReference type="InterPro" id="IPR011576">
    <property type="entry name" value="Pyridox_Oxase_N"/>
</dbReference>
<accession>A0A9W6RWK2</accession>
<protein>
    <submittedName>
        <fullName evidence="4">Pyridoxamine 5'-phosphate oxidase</fullName>
    </submittedName>
</protein>
<evidence type="ECO:0000259" key="3">
    <source>
        <dbReference type="Pfam" id="PF01243"/>
    </source>
</evidence>
<evidence type="ECO:0000256" key="2">
    <source>
        <dbReference type="SAM" id="MobiDB-lite"/>
    </source>
</evidence>
<sequence>MMSRLAAADDEPDAELGPFSSPDARATPWASASAVLGEAEVFWLSTVRPDGRPHVTPLLAVWSLGGLCFTTGGQERKARNLEHDPRCVLTTGTNALTGVDVVIEGIASLVDERSEREQAVADFERKYGAHLTSPEGTWYRLGEAVIAGDVRLYRVAPAVGFAFGKLPVPGQTRYTWPSR</sequence>
<evidence type="ECO:0000313" key="4">
    <source>
        <dbReference type="EMBL" id="GLY81437.1"/>
    </source>
</evidence>